<comment type="caution">
    <text evidence="2">The sequence shown here is derived from an EMBL/GenBank/DDBJ whole genome shotgun (WGS) entry which is preliminary data.</text>
</comment>
<dbReference type="EMBL" id="LSYS01005497">
    <property type="protein sequence ID" value="OPJ77410.1"/>
    <property type="molecule type" value="Genomic_DNA"/>
</dbReference>
<feature type="region of interest" description="Disordered" evidence="1">
    <location>
        <begin position="1"/>
        <end position="42"/>
    </location>
</feature>
<gene>
    <name evidence="2" type="ORF">AV530_007735</name>
</gene>
<name>A0A1V4JYV9_PATFA</name>
<proteinExistence type="predicted"/>
<evidence type="ECO:0000256" key="1">
    <source>
        <dbReference type="SAM" id="MobiDB-lite"/>
    </source>
</evidence>
<dbReference type="Proteomes" id="UP000190648">
    <property type="component" value="Unassembled WGS sequence"/>
</dbReference>
<dbReference type="AlphaFoldDB" id="A0A1V4JYV9"/>
<organism evidence="2 3">
    <name type="scientific">Patagioenas fasciata monilis</name>
    <dbReference type="NCBI Taxonomy" id="372326"/>
    <lineage>
        <taxon>Eukaryota</taxon>
        <taxon>Metazoa</taxon>
        <taxon>Chordata</taxon>
        <taxon>Craniata</taxon>
        <taxon>Vertebrata</taxon>
        <taxon>Euteleostomi</taxon>
        <taxon>Archelosauria</taxon>
        <taxon>Archosauria</taxon>
        <taxon>Dinosauria</taxon>
        <taxon>Saurischia</taxon>
        <taxon>Theropoda</taxon>
        <taxon>Coelurosauria</taxon>
        <taxon>Aves</taxon>
        <taxon>Neognathae</taxon>
        <taxon>Neoaves</taxon>
        <taxon>Columbimorphae</taxon>
        <taxon>Columbiformes</taxon>
        <taxon>Columbidae</taxon>
        <taxon>Patagioenas</taxon>
    </lineage>
</organism>
<reference evidence="2 3" key="1">
    <citation type="submission" date="2016-02" db="EMBL/GenBank/DDBJ databases">
        <title>Band-tailed pigeon sequencing and assembly.</title>
        <authorList>
            <person name="Soares A.E."/>
            <person name="Novak B.J."/>
            <person name="Rice E.S."/>
            <person name="O'Connell B."/>
            <person name="Chang D."/>
            <person name="Weber S."/>
            <person name="Shapiro B."/>
        </authorList>
    </citation>
    <scope>NUCLEOTIDE SEQUENCE [LARGE SCALE GENOMIC DNA]</scope>
    <source>
        <strain evidence="2">BTP2013</strain>
        <tissue evidence="2">Blood</tissue>
    </source>
</reference>
<protein>
    <submittedName>
        <fullName evidence="2">Uncharacterized protein</fullName>
    </submittedName>
</protein>
<keyword evidence="3" id="KW-1185">Reference proteome</keyword>
<evidence type="ECO:0000313" key="3">
    <source>
        <dbReference type="Proteomes" id="UP000190648"/>
    </source>
</evidence>
<sequence>MDHMKKGARPDAAARQSPFAPPVRRSPLRTAWPRGTSAPSGRTEVLGDLLLPVPTEKRPLSIFLMVWIHSTYFQRDLPTNLGVLEEARRSSLSAVIRTNICYNQRLKCYDWSFK</sequence>
<evidence type="ECO:0000313" key="2">
    <source>
        <dbReference type="EMBL" id="OPJ77410.1"/>
    </source>
</evidence>
<accession>A0A1V4JYV9</accession>